<dbReference type="Gene3D" id="1.20.120.710">
    <property type="entry name" value="Haloacid dehalogenase hydrolase-like domain"/>
    <property type="match status" value="1"/>
</dbReference>
<keyword evidence="2" id="KW-0378">Hydrolase</keyword>
<evidence type="ECO:0000313" key="5">
    <source>
        <dbReference type="Proteomes" id="UP000824540"/>
    </source>
</evidence>
<dbReference type="PANTHER" id="PTHR46470">
    <property type="entry name" value="N-ACYLNEURAMINATE-9-PHOSPHATASE"/>
    <property type="match status" value="1"/>
</dbReference>
<dbReference type="PANTHER" id="PTHR46470:SF3">
    <property type="entry name" value="N-ACYLNEURAMINATE-9-PHOSPHATASE"/>
    <property type="match status" value="1"/>
</dbReference>
<dbReference type="InterPro" id="IPR051400">
    <property type="entry name" value="HAD-like_hydrolase"/>
</dbReference>
<keyword evidence="5" id="KW-1185">Reference proteome</keyword>
<dbReference type="GO" id="GO:0050124">
    <property type="term" value="F:N-acylneuraminate-9-phosphatase activity"/>
    <property type="evidence" value="ECO:0007669"/>
    <property type="project" value="TreeGrafter"/>
</dbReference>
<dbReference type="SUPFAM" id="SSF56784">
    <property type="entry name" value="HAD-like"/>
    <property type="match status" value="1"/>
</dbReference>
<keyword evidence="3" id="KW-0460">Magnesium</keyword>
<evidence type="ECO:0000256" key="3">
    <source>
        <dbReference type="ARBA" id="ARBA00022842"/>
    </source>
</evidence>
<dbReference type="OrthoDB" id="1694274at2759"/>
<proteinExistence type="predicted"/>
<dbReference type="Pfam" id="PF00702">
    <property type="entry name" value="Hydrolase"/>
    <property type="match status" value="1"/>
</dbReference>
<organism evidence="4 5">
    <name type="scientific">Albula glossodonta</name>
    <name type="common">roundjaw bonefish</name>
    <dbReference type="NCBI Taxonomy" id="121402"/>
    <lineage>
        <taxon>Eukaryota</taxon>
        <taxon>Metazoa</taxon>
        <taxon>Chordata</taxon>
        <taxon>Craniata</taxon>
        <taxon>Vertebrata</taxon>
        <taxon>Euteleostomi</taxon>
        <taxon>Actinopterygii</taxon>
        <taxon>Neopterygii</taxon>
        <taxon>Teleostei</taxon>
        <taxon>Albuliformes</taxon>
        <taxon>Albulidae</taxon>
        <taxon>Albula</taxon>
    </lineage>
</organism>
<evidence type="ECO:0000256" key="1">
    <source>
        <dbReference type="ARBA" id="ARBA00001946"/>
    </source>
</evidence>
<dbReference type="EMBL" id="JAFBMS010000020">
    <property type="protein sequence ID" value="KAG9344412.1"/>
    <property type="molecule type" value="Genomic_DNA"/>
</dbReference>
<protein>
    <recommendedName>
        <fullName evidence="6">N-acylneuraminate-9-phosphatase</fullName>
    </recommendedName>
</protein>
<comment type="caution">
    <text evidence="4">The sequence shown here is derived from an EMBL/GenBank/DDBJ whole genome shotgun (WGS) entry which is preliminary data.</text>
</comment>
<dbReference type="InterPro" id="IPR036412">
    <property type="entry name" value="HAD-like_sf"/>
</dbReference>
<evidence type="ECO:0008006" key="6">
    <source>
        <dbReference type="Google" id="ProtNLM"/>
    </source>
</evidence>
<comment type="cofactor">
    <cofactor evidence="1">
        <name>Mg(2+)</name>
        <dbReference type="ChEBI" id="CHEBI:18420"/>
    </cofactor>
</comment>
<reference evidence="4" key="1">
    <citation type="thesis" date="2021" institute="BYU ScholarsArchive" country="Provo, UT, USA">
        <title>Applications of and Algorithms for Genome Assembly and Genomic Analyses with an Emphasis on Marine Teleosts.</title>
        <authorList>
            <person name="Pickett B.D."/>
        </authorList>
    </citation>
    <scope>NUCLEOTIDE SEQUENCE</scope>
    <source>
        <strain evidence="4">HI-2016</strain>
    </source>
</reference>
<evidence type="ECO:0000313" key="4">
    <source>
        <dbReference type="EMBL" id="KAG9344412.1"/>
    </source>
</evidence>
<dbReference type="AlphaFoldDB" id="A0A8T2P453"/>
<dbReference type="InterPro" id="IPR023214">
    <property type="entry name" value="HAD_sf"/>
</dbReference>
<dbReference type="GO" id="GO:0046380">
    <property type="term" value="P:N-acetylneuraminate biosynthetic process"/>
    <property type="evidence" value="ECO:0007669"/>
    <property type="project" value="TreeGrafter"/>
</dbReference>
<dbReference type="NCBIfam" id="TIGR01549">
    <property type="entry name" value="HAD-SF-IA-v1"/>
    <property type="match status" value="1"/>
</dbReference>
<dbReference type="Gene3D" id="3.40.50.1000">
    <property type="entry name" value="HAD superfamily/HAD-like"/>
    <property type="match status" value="1"/>
</dbReference>
<name>A0A8T2P453_9TELE</name>
<evidence type="ECO:0000256" key="2">
    <source>
        <dbReference type="ARBA" id="ARBA00022801"/>
    </source>
</evidence>
<gene>
    <name evidence="4" type="ORF">JZ751_011082</name>
</gene>
<dbReference type="Proteomes" id="UP000824540">
    <property type="component" value="Unassembled WGS sequence"/>
</dbReference>
<sequence>MPQVLFGLLSVTRVPVDPMGYTPVNTGICGQGKAHLSQAQATVQLPVDALLGTRFSQDEVHKICEVFKLKLLHEKYDPSGDVTIDDIRVKHWEEAMQETGTTEPHHDLAVECYYLWKNTRLQLLTIPGPVQAMLENLRRTHKLLLLTNGVAQTQREKIKAVHCEGLFHAMVVGGEHPEEKPALSIFHHCFGLLGVRPQDCVMVGDSLDTDILGGVNAGVRATVWINSNGRDVPPGASVRPDYTIETILELPIILSTLQ</sequence>
<accession>A0A8T2P453</accession>
<dbReference type="InterPro" id="IPR006439">
    <property type="entry name" value="HAD-SF_hydro_IA"/>
</dbReference>